<dbReference type="AlphaFoldDB" id="A0A0C2N460"/>
<gene>
    <name evidence="1" type="ORF">RF11_14578</name>
</gene>
<keyword evidence="2" id="KW-1185">Reference proteome</keyword>
<organism evidence="1 2">
    <name type="scientific">Thelohanellus kitauei</name>
    <name type="common">Myxosporean</name>
    <dbReference type="NCBI Taxonomy" id="669202"/>
    <lineage>
        <taxon>Eukaryota</taxon>
        <taxon>Metazoa</taxon>
        <taxon>Cnidaria</taxon>
        <taxon>Myxozoa</taxon>
        <taxon>Myxosporea</taxon>
        <taxon>Bivalvulida</taxon>
        <taxon>Platysporina</taxon>
        <taxon>Myxobolidae</taxon>
        <taxon>Thelohanellus</taxon>
    </lineage>
</organism>
<dbReference type="Proteomes" id="UP000031668">
    <property type="component" value="Unassembled WGS sequence"/>
</dbReference>
<comment type="caution">
    <text evidence="1">The sequence shown here is derived from an EMBL/GenBank/DDBJ whole genome shotgun (WGS) entry which is preliminary data.</text>
</comment>
<evidence type="ECO:0000313" key="2">
    <source>
        <dbReference type="Proteomes" id="UP000031668"/>
    </source>
</evidence>
<proteinExistence type="predicted"/>
<name>A0A0C2N460_THEKT</name>
<evidence type="ECO:0000313" key="1">
    <source>
        <dbReference type="EMBL" id="KII68642.1"/>
    </source>
</evidence>
<reference evidence="1 2" key="1">
    <citation type="journal article" date="2014" name="Genome Biol. Evol.">
        <title>The genome of the myxosporean Thelohanellus kitauei shows adaptations to nutrient acquisition within its fish host.</title>
        <authorList>
            <person name="Yang Y."/>
            <person name="Xiong J."/>
            <person name="Zhou Z."/>
            <person name="Huo F."/>
            <person name="Miao W."/>
            <person name="Ran C."/>
            <person name="Liu Y."/>
            <person name="Zhang J."/>
            <person name="Feng J."/>
            <person name="Wang M."/>
            <person name="Wang M."/>
            <person name="Wang L."/>
            <person name="Yao B."/>
        </authorList>
    </citation>
    <scope>NUCLEOTIDE SEQUENCE [LARGE SCALE GENOMIC DNA]</scope>
    <source>
        <strain evidence="1">Wuqing</strain>
    </source>
</reference>
<dbReference type="EMBL" id="JWZT01002742">
    <property type="protein sequence ID" value="KII68642.1"/>
    <property type="molecule type" value="Genomic_DNA"/>
</dbReference>
<sequence>MTTDLNQFQEPFDVSNYVEGYVNGKISKWKSYDNILAIKSTVETKYDELKKVMAEVSGKIDESEVQKKSIFKESANCEASINIALTNACDSLKKFSESIVLLGTQMNKFGKSIAVHELVIERASYVETLVTQWAYFTSPTNLKRFVVLLQTLRIFHTLQSLVKVTKQLKQPKFSKISKEISSTHDRFELFLRSELVNLYKEGQKEKMKKIIDSVVFSELFYYALISYFQTKPEDQPFTTFHTTMFKKFCTLCKQIFHLNYKTLVVSYEFVTKALDVKKADYLVFLEDVYQQ</sequence>
<accession>A0A0C2N460</accession>
<protein>
    <submittedName>
        <fullName evidence="1">Uncharacterized protein</fullName>
    </submittedName>
</protein>